<proteinExistence type="predicted"/>
<feature type="compositionally biased region" description="Basic and acidic residues" evidence="1">
    <location>
        <begin position="73"/>
        <end position="85"/>
    </location>
</feature>
<name>A0A4Q2DKW2_9AGAR</name>
<accession>A0A4Q2DKW2</accession>
<sequence>MSSPPESPTIFIPYVPDELSDDSDDEKSAIELMNALSDAAAAYKCPGDTSGSKSSSDAKSRKKSSSKPSSKAGSKDRKTEKEKAVKAPKPASKRKKDDLSDDSEEAVQVTAYVHIATPTPKSSGKSKKATASAAVIRGPCIFDLDATFPEFKRELAGAVECRVSNLPKGLFWTYDKPANDSKKPLLNLKGYDAMITSLTTASKKAANLVIKVHMPPPATDDVNWETPSGEHVLRPYDHEEELAKMAPELRDTTAKAQIAAMQEGSAGHLAKLHNRHIIDNHPDYPNKRILERAVGNNKYRWELTPLRLQIWANALSRGEPGVTVDVPPNSAHFDISKAMKTKPAGPAMPDAVPSGSGYPYPFPPYGGFPYPFMPGPVPPLQYPAIHYPVSPTPARNIPRISLEEFCTRYEVSAVTLERLQKLEYQPGDSGVEKLPQTEWEKAGFTWLGWNQFLKAHRLFMKEATM</sequence>
<evidence type="ECO:0000256" key="1">
    <source>
        <dbReference type="SAM" id="MobiDB-lite"/>
    </source>
</evidence>
<feature type="region of interest" description="Disordered" evidence="1">
    <location>
        <begin position="43"/>
        <end position="103"/>
    </location>
</feature>
<gene>
    <name evidence="2" type="ORF">EST38_g5275</name>
</gene>
<feature type="region of interest" description="Disordered" evidence="1">
    <location>
        <begin position="1"/>
        <end position="26"/>
    </location>
</feature>
<keyword evidence="3" id="KW-1185">Reference proteome</keyword>
<evidence type="ECO:0000313" key="2">
    <source>
        <dbReference type="EMBL" id="RXW20577.1"/>
    </source>
</evidence>
<dbReference type="EMBL" id="SDEE01000142">
    <property type="protein sequence ID" value="RXW20577.1"/>
    <property type="molecule type" value="Genomic_DNA"/>
</dbReference>
<organism evidence="2 3">
    <name type="scientific">Candolleomyces aberdarensis</name>
    <dbReference type="NCBI Taxonomy" id="2316362"/>
    <lineage>
        <taxon>Eukaryota</taxon>
        <taxon>Fungi</taxon>
        <taxon>Dikarya</taxon>
        <taxon>Basidiomycota</taxon>
        <taxon>Agaricomycotina</taxon>
        <taxon>Agaricomycetes</taxon>
        <taxon>Agaricomycetidae</taxon>
        <taxon>Agaricales</taxon>
        <taxon>Agaricineae</taxon>
        <taxon>Psathyrellaceae</taxon>
        <taxon>Candolleomyces</taxon>
    </lineage>
</organism>
<dbReference type="AlphaFoldDB" id="A0A4Q2DKW2"/>
<dbReference type="Proteomes" id="UP000290288">
    <property type="component" value="Unassembled WGS sequence"/>
</dbReference>
<dbReference type="OrthoDB" id="3056089at2759"/>
<protein>
    <submittedName>
        <fullName evidence="2">Uncharacterized protein</fullName>
    </submittedName>
</protein>
<reference evidence="2 3" key="1">
    <citation type="submission" date="2019-01" db="EMBL/GenBank/DDBJ databases">
        <title>Draft genome sequence of Psathyrella aberdarensis IHI B618.</title>
        <authorList>
            <person name="Buettner E."/>
            <person name="Kellner H."/>
        </authorList>
    </citation>
    <scope>NUCLEOTIDE SEQUENCE [LARGE SCALE GENOMIC DNA]</scope>
    <source>
        <strain evidence="2 3">IHI B618</strain>
    </source>
</reference>
<comment type="caution">
    <text evidence="2">The sequence shown here is derived from an EMBL/GenBank/DDBJ whole genome shotgun (WGS) entry which is preliminary data.</text>
</comment>
<evidence type="ECO:0000313" key="3">
    <source>
        <dbReference type="Proteomes" id="UP000290288"/>
    </source>
</evidence>